<proteinExistence type="predicted"/>
<dbReference type="Proteomes" id="UP000053105">
    <property type="component" value="Unassembled WGS sequence"/>
</dbReference>
<evidence type="ECO:0000313" key="1">
    <source>
        <dbReference type="EMBL" id="KOX67213.1"/>
    </source>
</evidence>
<reference evidence="1 2" key="1">
    <citation type="submission" date="2015-07" db="EMBL/GenBank/DDBJ databases">
        <title>The genome of Melipona quadrifasciata.</title>
        <authorList>
            <person name="Pan H."/>
            <person name="Kapheim K."/>
        </authorList>
    </citation>
    <scope>NUCLEOTIDE SEQUENCE [LARGE SCALE GENOMIC DNA]</scope>
    <source>
        <strain evidence="1">0111107301</strain>
        <tissue evidence="1">Whole body</tissue>
    </source>
</reference>
<protein>
    <submittedName>
        <fullName evidence="1">Uncharacterized protein</fullName>
    </submittedName>
</protein>
<dbReference type="EMBL" id="KQ438550">
    <property type="protein sequence ID" value="KOX67213.1"/>
    <property type="molecule type" value="Genomic_DNA"/>
</dbReference>
<keyword evidence="2" id="KW-1185">Reference proteome</keyword>
<gene>
    <name evidence="1" type="ORF">WN51_09618</name>
</gene>
<evidence type="ECO:0000313" key="2">
    <source>
        <dbReference type="Proteomes" id="UP000053105"/>
    </source>
</evidence>
<sequence length="544" mass="62602">MHRGCYTYRNCRGSVFDAGSLDPDQGGPTTVWPAFIDTGLSPDDSAIRSHIQSSQRSLHPDPTVWLWLGLACLDSPEIMAYELADYIQASGNHSAANAVAKSATKCYIVSCRLCICNDTRNSQGHNSNSFFLVKNWDDILISASLKTEETKDSLKFLSKSIFRFIEISKTLEEFQDSEFPNLRKFSRISKLEAFRNYQESIKKVSRILRLSRLSRLPRLSSVPKLSRLSSKLYQDCLDFQQFQNYKDHLRNFIKTLSRFPRKKILFETKNVFRLKNKGCFTAAEMQQLSQSMIQASTLFARNSQDIVTKVEQLESFDEKDRKTPKAPISYYDTLGTVMRLENLRFLVKWLVPNYPSVTPVMEPFKFLIYRLDMLPYWFFSVNTAGICHETDLSLALILFRLTKIKYFFCGEIERKDPLDFSKCDDLAGVKRSETREPCKIPLGRVQQHPSNVLHFELVFNKVDFNAPIKLWLNGNLFHLLNVTSALLWICGSEFVDPLFITSDIVLFEYEKTCDIKDGSLIHLLALLNEPFEKTETIPLNIGAY</sequence>
<organism evidence="1 2">
    <name type="scientific">Melipona quadrifasciata</name>
    <dbReference type="NCBI Taxonomy" id="166423"/>
    <lineage>
        <taxon>Eukaryota</taxon>
        <taxon>Metazoa</taxon>
        <taxon>Ecdysozoa</taxon>
        <taxon>Arthropoda</taxon>
        <taxon>Hexapoda</taxon>
        <taxon>Insecta</taxon>
        <taxon>Pterygota</taxon>
        <taxon>Neoptera</taxon>
        <taxon>Endopterygota</taxon>
        <taxon>Hymenoptera</taxon>
        <taxon>Apocrita</taxon>
        <taxon>Aculeata</taxon>
        <taxon>Apoidea</taxon>
        <taxon>Anthophila</taxon>
        <taxon>Apidae</taxon>
        <taxon>Melipona</taxon>
    </lineage>
</organism>
<accession>A0A0M8ZPV8</accession>
<name>A0A0M8ZPV8_9HYME</name>
<dbReference type="AlphaFoldDB" id="A0A0M8ZPV8"/>